<evidence type="ECO:0000256" key="1">
    <source>
        <dbReference type="SAM" id="Coils"/>
    </source>
</evidence>
<sequence length="378" mass="42660">MVEINPTLPLFFNMHNTSHFGPLTSFPTAQSCKKFADHKPNKVTEGRWHTKWCFLKEGMSNAVPERWTSLGEALRPKFEKTALIRAQIKTLKQLFDKPLHYKVFCEEGVLIQVGLIRDKEFDQTVAPPVSWGIASYISVYYRVFSFSDLTIALPWEKGLPPPKRGLHYSEKTKTLIARKLPTSKILDFTEDPPSSNIPKKEPLEGTSGLHTASSNSLPDVSLDSAPKAKARYSANYLDLPCTLPGGFQNTEDSTLWKKSNAFRTARPLLLERIGRDYASIKDPLKVQGAPTRHLIKAMNASYEIARRADLVDDASEEACEKERALQKHDTLQARFTRLEGEHFDLSQKLEQLQSVHNITTKKVGELEQKVKSAEEGLP</sequence>
<accession>A0AAV3RIF8</accession>
<comment type="caution">
    <text evidence="3">The sequence shown here is derived from an EMBL/GenBank/DDBJ whole genome shotgun (WGS) entry which is preliminary data.</text>
</comment>
<feature type="compositionally biased region" description="Polar residues" evidence="2">
    <location>
        <begin position="208"/>
        <end position="218"/>
    </location>
</feature>
<gene>
    <name evidence="3" type="ORF">LIER_29220</name>
</gene>
<feature type="region of interest" description="Disordered" evidence="2">
    <location>
        <begin position="189"/>
        <end position="221"/>
    </location>
</feature>
<evidence type="ECO:0000313" key="4">
    <source>
        <dbReference type="Proteomes" id="UP001454036"/>
    </source>
</evidence>
<proteinExistence type="predicted"/>
<feature type="coiled-coil region" evidence="1">
    <location>
        <begin position="321"/>
        <end position="369"/>
    </location>
</feature>
<dbReference type="AlphaFoldDB" id="A0AAV3RIF8"/>
<dbReference type="EMBL" id="BAABME010009989">
    <property type="protein sequence ID" value="GAA0176179.1"/>
    <property type="molecule type" value="Genomic_DNA"/>
</dbReference>
<organism evidence="3 4">
    <name type="scientific">Lithospermum erythrorhizon</name>
    <name type="common">Purple gromwell</name>
    <name type="synonym">Lithospermum officinale var. erythrorhizon</name>
    <dbReference type="NCBI Taxonomy" id="34254"/>
    <lineage>
        <taxon>Eukaryota</taxon>
        <taxon>Viridiplantae</taxon>
        <taxon>Streptophyta</taxon>
        <taxon>Embryophyta</taxon>
        <taxon>Tracheophyta</taxon>
        <taxon>Spermatophyta</taxon>
        <taxon>Magnoliopsida</taxon>
        <taxon>eudicotyledons</taxon>
        <taxon>Gunneridae</taxon>
        <taxon>Pentapetalae</taxon>
        <taxon>asterids</taxon>
        <taxon>lamiids</taxon>
        <taxon>Boraginales</taxon>
        <taxon>Boraginaceae</taxon>
        <taxon>Boraginoideae</taxon>
        <taxon>Lithospermeae</taxon>
        <taxon>Lithospermum</taxon>
    </lineage>
</organism>
<protein>
    <submittedName>
        <fullName evidence="3">Uncharacterized protein</fullName>
    </submittedName>
</protein>
<evidence type="ECO:0000313" key="3">
    <source>
        <dbReference type="EMBL" id="GAA0176179.1"/>
    </source>
</evidence>
<evidence type="ECO:0000256" key="2">
    <source>
        <dbReference type="SAM" id="MobiDB-lite"/>
    </source>
</evidence>
<reference evidence="3 4" key="1">
    <citation type="submission" date="2024-01" db="EMBL/GenBank/DDBJ databases">
        <title>The complete chloroplast genome sequence of Lithospermum erythrorhizon: insights into the phylogenetic relationship among Boraginaceae species and the maternal lineages of purple gromwells.</title>
        <authorList>
            <person name="Okada T."/>
            <person name="Watanabe K."/>
        </authorList>
    </citation>
    <scope>NUCLEOTIDE SEQUENCE [LARGE SCALE GENOMIC DNA]</scope>
</reference>
<keyword evidence="4" id="KW-1185">Reference proteome</keyword>
<keyword evidence="1" id="KW-0175">Coiled coil</keyword>
<dbReference type="Proteomes" id="UP001454036">
    <property type="component" value="Unassembled WGS sequence"/>
</dbReference>
<name>A0AAV3RIF8_LITER</name>